<dbReference type="PRINTS" id="PR00260">
    <property type="entry name" value="CHEMTRNSDUCR"/>
</dbReference>
<evidence type="ECO:0000256" key="2">
    <source>
        <dbReference type="ARBA" id="ARBA00029447"/>
    </source>
</evidence>
<dbReference type="GO" id="GO:0007165">
    <property type="term" value="P:signal transduction"/>
    <property type="evidence" value="ECO:0007669"/>
    <property type="project" value="UniProtKB-KW"/>
</dbReference>
<dbReference type="Gene3D" id="1.10.490.10">
    <property type="entry name" value="Globins"/>
    <property type="match status" value="1"/>
</dbReference>
<dbReference type="PANTHER" id="PTHR43531:SF11">
    <property type="entry name" value="METHYL-ACCEPTING CHEMOTAXIS PROTEIN 3"/>
    <property type="match status" value="1"/>
</dbReference>
<dbReference type="STRING" id="48936.NJ75_03478"/>
<accession>A0A0B8ZC74</accession>
<dbReference type="InterPro" id="IPR004089">
    <property type="entry name" value="MCPsignal_dom"/>
</dbReference>
<evidence type="ECO:0000313" key="7">
    <source>
        <dbReference type="Proteomes" id="UP000031338"/>
    </source>
</evidence>
<protein>
    <submittedName>
        <fullName evidence="6">Methyl-accepting chemotaxis sensory transducer</fullName>
    </submittedName>
</protein>
<dbReference type="CDD" id="cd11386">
    <property type="entry name" value="MCP_signal"/>
    <property type="match status" value="1"/>
</dbReference>
<name>A0A0B8ZC74_9SPHN</name>
<dbReference type="PROSITE" id="PS50111">
    <property type="entry name" value="CHEMOTAXIS_TRANSDUC_2"/>
    <property type="match status" value="1"/>
</dbReference>
<dbReference type="RefSeq" id="WP_052242603.1">
    <property type="nucleotide sequence ID" value="NZ_JRVC01000020.1"/>
</dbReference>
<dbReference type="GO" id="GO:0004888">
    <property type="term" value="F:transmembrane signaling receptor activity"/>
    <property type="evidence" value="ECO:0007669"/>
    <property type="project" value="InterPro"/>
</dbReference>
<dbReference type="PROSITE" id="PS50885">
    <property type="entry name" value="HAMP"/>
    <property type="match status" value="1"/>
</dbReference>
<dbReference type="Pfam" id="PF11563">
    <property type="entry name" value="Protoglobin"/>
    <property type="match status" value="1"/>
</dbReference>
<dbReference type="InterPro" id="IPR044398">
    <property type="entry name" value="Globin-sensor_dom"/>
</dbReference>
<dbReference type="GO" id="GO:0016020">
    <property type="term" value="C:membrane"/>
    <property type="evidence" value="ECO:0007669"/>
    <property type="project" value="InterPro"/>
</dbReference>
<keyword evidence="3" id="KW-0807">Transducer</keyword>
<gene>
    <name evidence="6" type="ORF">NJ75_03478</name>
</gene>
<dbReference type="InterPro" id="IPR004090">
    <property type="entry name" value="Chemotax_Me-accpt_rcpt"/>
</dbReference>
<comment type="similarity">
    <text evidence="2">Belongs to the methyl-accepting chemotaxis (MCP) protein family.</text>
</comment>
<dbReference type="GO" id="GO:0019825">
    <property type="term" value="F:oxygen binding"/>
    <property type="evidence" value="ECO:0007669"/>
    <property type="project" value="InterPro"/>
</dbReference>
<dbReference type="Proteomes" id="UP000031338">
    <property type="component" value="Unassembled WGS sequence"/>
</dbReference>
<evidence type="ECO:0000256" key="3">
    <source>
        <dbReference type="PROSITE-ProRule" id="PRU00284"/>
    </source>
</evidence>
<organism evidence="6 7">
    <name type="scientific">Novosphingobium subterraneum</name>
    <dbReference type="NCBI Taxonomy" id="48936"/>
    <lineage>
        <taxon>Bacteria</taxon>
        <taxon>Pseudomonadati</taxon>
        <taxon>Pseudomonadota</taxon>
        <taxon>Alphaproteobacteria</taxon>
        <taxon>Sphingomonadales</taxon>
        <taxon>Sphingomonadaceae</taxon>
        <taxon>Novosphingobium</taxon>
    </lineage>
</organism>
<feature type="domain" description="HAMP" evidence="5">
    <location>
        <begin position="170"/>
        <end position="215"/>
    </location>
</feature>
<keyword evidence="1" id="KW-0145">Chemotaxis</keyword>
<dbReference type="SUPFAM" id="SSF46458">
    <property type="entry name" value="Globin-like"/>
    <property type="match status" value="1"/>
</dbReference>
<dbReference type="InterPro" id="IPR003660">
    <property type="entry name" value="HAMP_dom"/>
</dbReference>
<sequence>MVVARDLQERIGFYELGRNEGSFNRLARFVARTVDGGLEKFYDKLGATPALGKFFSSSDRVRHARNAQADHWIRVFEDGLDQAYHERALTIGNTHARIGLEPKWYIGGYALILEHMIEAMVLRGAGRFSPARRRMAKDLVALVKVSMIDMDIALSTYFEMAEKTTRDIVLGKMGVSLRALAEGDLSTRMSDLPESFRQVEDDFNKALERLSATIGLVADSSSHIATSTDEIRAATENLASRTERQANNVQDCARAIDELSSGLNKTSRSMADLRVSAHDTESEATQGREAVREAISAMDDAQQSAQEVVQIAEIIDGIAFQTNLLALNAGVEAARVGEMGRGFAVVANEVRALAQRSSEAADNIKKLLSASREQVDRGAELVKGTGVMLHAIIGKVTEISTGVVEAAQLTEEQAAYALKVNQAISEIDLATQQNAAMVEQSAAATRSMATTSGRLATAVAVFSGHHSHQVPELRRVA</sequence>
<dbReference type="GO" id="GO:0006935">
    <property type="term" value="P:chemotaxis"/>
    <property type="evidence" value="ECO:0007669"/>
    <property type="project" value="UniProtKB-KW"/>
</dbReference>
<evidence type="ECO:0000256" key="1">
    <source>
        <dbReference type="ARBA" id="ARBA00022500"/>
    </source>
</evidence>
<dbReference type="SUPFAM" id="SSF58104">
    <property type="entry name" value="Methyl-accepting chemotaxis protein (MCP) signaling domain"/>
    <property type="match status" value="1"/>
</dbReference>
<keyword evidence="7" id="KW-1185">Reference proteome</keyword>
<dbReference type="InterPro" id="IPR009050">
    <property type="entry name" value="Globin-like_sf"/>
</dbReference>
<dbReference type="InterPro" id="IPR012292">
    <property type="entry name" value="Globin/Proto"/>
</dbReference>
<feature type="domain" description="Methyl-accepting transducer" evidence="4">
    <location>
        <begin position="220"/>
        <end position="449"/>
    </location>
</feature>
<comment type="caution">
    <text evidence="6">The sequence shown here is derived from an EMBL/GenBank/DDBJ whole genome shotgun (WGS) entry which is preliminary data.</text>
</comment>
<dbReference type="PANTHER" id="PTHR43531">
    <property type="entry name" value="PROTEIN ICFG"/>
    <property type="match status" value="1"/>
</dbReference>
<evidence type="ECO:0000259" key="4">
    <source>
        <dbReference type="PROSITE" id="PS50111"/>
    </source>
</evidence>
<dbReference type="InterPro" id="IPR051310">
    <property type="entry name" value="MCP_chemotaxis"/>
</dbReference>
<reference evidence="6 7" key="1">
    <citation type="submission" date="2014-10" db="EMBL/GenBank/DDBJ databases">
        <title>Draft genome sequence of Novosphingobium subterraneum DSM 12447.</title>
        <authorList>
            <person name="Gan H.M."/>
            <person name="Gan H.Y."/>
            <person name="Savka M.A."/>
        </authorList>
    </citation>
    <scope>NUCLEOTIDE SEQUENCE [LARGE SCALE GENOMIC DNA]</scope>
    <source>
        <strain evidence="6 7">DSM 12447</strain>
    </source>
</reference>
<dbReference type="EMBL" id="JRVC01000020">
    <property type="protein sequence ID" value="KHS43858.1"/>
    <property type="molecule type" value="Genomic_DNA"/>
</dbReference>
<evidence type="ECO:0000259" key="5">
    <source>
        <dbReference type="PROSITE" id="PS50885"/>
    </source>
</evidence>
<dbReference type="GO" id="GO:0020037">
    <property type="term" value="F:heme binding"/>
    <property type="evidence" value="ECO:0007669"/>
    <property type="project" value="InterPro"/>
</dbReference>
<dbReference type="Gene3D" id="1.10.287.950">
    <property type="entry name" value="Methyl-accepting chemotaxis protein"/>
    <property type="match status" value="1"/>
</dbReference>
<dbReference type="PATRIC" id="fig|48936.3.peg.3506"/>
<dbReference type="AlphaFoldDB" id="A0A0B8ZC74"/>
<dbReference type="InterPro" id="IPR039379">
    <property type="entry name" value="Protoglobin_sensor_dom"/>
</dbReference>
<proteinExistence type="inferred from homology"/>
<dbReference type="CDD" id="cd01068">
    <property type="entry name" value="globin_sensor"/>
    <property type="match status" value="1"/>
</dbReference>
<dbReference type="SMART" id="SM00283">
    <property type="entry name" value="MA"/>
    <property type="match status" value="1"/>
</dbReference>
<dbReference type="Pfam" id="PF00015">
    <property type="entry name" value="MCPsignal"/>
    <property type="match status" value="1"/>
</dbReference>
<evidence type="ECO:0000313" key="6">
    <source>
        <dbReference type="EMBL" id="KHS43858.1"/>
    </source>
</evidence>